<name>A0A9X2PCH0_9HYPH</name>
<evidence type="ECO:0000313" key="4">
    <source>
        <dbReference type="Proteomes" id="UP001151088"/>
    </source>
</evidence>
<dbReference type="Proteomes" id="UP001151088">
    <property type="component" value="Unassembled WGS sequence"/>
</dbReference>
<protein>
    <submittedName>
        <fullName evidence="3">Uncharacterized protein</fullName>
    </submittedName>
</protein>
<evidence type="ECO:0000256" key="1">
    <source>
        <dbReference type="SAM" id="MobiDB-lite"/>
    </source>
</evidence>
<gene>
    <name evidence="3" type="ORF">NVS89_07300</name>
</gene>
<keyword evidence="2" id="KW-0732">Signal</keyword>
<evidence type="ECO:0000313" key="3">
    <source>
        <dbReference type="EMBL" id="MCS0494899.1"/>
    </source>
</evidence>
<sequence length="114" mass="11588">MKPFLTTLAALVMLGTAPAFADCAQEMTKTQAALDKLIEKLAAKGPEAPESSGALLNQDPSPMGLAKTEAKIGDGLQPEDAQKALDRAHAAAAAGDEATCLKEVSAAKAAIAQN</sequence>
<feature type="region of interest" description="Disordered" evidence="1">
    <location>
        <begin position="45"/>
        <end position="66"/>
    </location>
</feature>
<dbReference type="RefSeq" id="WP_258731939.1">
    <property type="nucleotide sequence ID" value="NZ_JANTHZ010000002.1"/>
</dbReference>
<comment type="caution">
    <text evidence="3">The sequence shown here is derived from an EMBL/GenBank/DDBJ whole genome shotgun (WGS) entry which is preliminary data.</text>
</comment>
<dbReference type="EMBL" id="JANTHZ010000002">
    <property type="protein sequence ID" value="MCS0494899.1"/>
    <property type="molecule type" value="Genomic_DNA"/>
</dbReference>
<organism evidence="3 4">
    <name type="scientific">Ancylobacter mangrovi</name>
    <dbReference type="NCBI Taxonomy" id="2972472"/>
    <lineage>
        <taxon>Bacteria</taxon>
        <taxon>Pseudomonadati</taxon>
        <taxon>Pseudomonadota</taxon>
        <taxon>Alphaproteobacteria</taxon>
        <taxon>Hyphomicrobiales</taxon>
        <taxon>Xanthobacteraceae</taxon>
        <taxon>Ancylobacter</taxon>
    </lineage>
</organism>
<reference evidence="3" key="1">
    <citation type="submission" date="2022-08" db="EMBL/GenBank/DDBJ databases">
        <authorList>
            <person name="Li F."/>
        </authorList>
    </citation>
    <scope>NUCLEOTIDE SEQUENCE</scope>
    <source>
        <strain evidence="3">MQZ15Z-1</strain>
    </source>
</reference>
<feature type="chain" id="PRO_5040862173" evidence="2">
    <location>
        <begin position="22"/>
        <end position="114"/>
    </location>
</feature>
<evidence type="ECO:0000256" key="2">
    <source>
        <dbReference type="SAM" id="SignalP"/>
    </source>
</evidence>
<dbReference type="AlphaFoldDB" id="A0A9X2PCH0"/>
<proteinExistence type="predicted"/>
<feature type="signal peptide" evidence="2">
    <location>
        <begin position="1"/>
        <end position="21"/>
    </location>
</feature>
<keyword evidence="4" id="KW-1185">Reference proteome</keyword>
<accession>A0A9X2PCH0</accession>